<accession>A0A9P8MVU5</accession>
<reference evidence="2" key="1">
    <citation type="submission" date="2021-09" db="EMBL/GenBank/DDBJ databases">
        <title>A high-quality genome of the endoparasitic fungus Hirsutella rhossiliensis with a comparison of Hirsutella genomes reveals transposable elements contributing to genome size variation.</title>
        <authorList>
            <person name="Lin R."/>
            <person name="Jiao Y."/>
            <person name="Sun X."/>
            <person name="Ling J."/>
            <person name="Xie B."/>
            <person name="Cheng X."/>
        </authorList>
    </citation>
    <scope>NUCLEOTIDE SEQUENCE</scope>
    <source>
        <strain evidence="2">HR02</strain>
    </source>
</reference>
<evidence type="ECO:0000313" key="2">
    <source>
        <dbReference type="EMBL" id="KAH0962175.1"/>
    </source>
</evidence>
<protein>
    <submittedName>
        <fullName evidence="2">Protein T24A6.7</fullName>
    </submittedName>
</protein>
<dbReference type="Pfam" id="PF08719">
    <property type="entry name" value="NADAR"/>
    <property type="match status" value="1"/>
</dbReference>
<proteinExistence type="predicted"/>
<evidence type="ECO:0000313" key="3">
    <source>
        <dbReference type="Proteomes" id="UP000824596"/>
    </source>
</evidence>
<dbReference type="InterPro" id="IPR037238">
    <property type="entry name" value="YbiA-like_sf"/>
</dbReference>
<comment type="caution">
    <text evidence="2">The sequence shown here is derived from an EMBL/GenBank/DDBJ whole genome shotgun (WGS) entry which is preliminary data.</text>
</comment>
<dbReference type="OrthoDB" id="206452at2759"/>
<feature type="domain" description="NADAR" evidence="1">
    <location>
        <begin position="12"/>
        <end position="166"/>
    </location>
</feature>
<dbReference type="Gene3D" id="1.10.357.40">
    <property type="entry name" value="YbiA-like"/>
    <property type="match status" value="1"/>
</dbReference>
<name>A0A9P8MVU5_9HYPO</name>
<dbReference type="AlphaFoldDB" id="A0A9P8MVU5"/>
<dbReference type="CDD" id="cd15457">
    <property type="entry name" value="NADAR"/>
    <property type="match status" value="1"/>
</dbReference>
<dbReference type="SUPFAM" id="SSF143990">
    <property type="entry name" value="YbiA-like"/>
    <property type="match status" value="1"/>
</dbReference>
<evidence type="ECO:0000259" key="1">
    <source>
        <dbReference type="Pfam" id="PF08719"/>
    </source>
</evidence>
<dbReference type="Proteomes" id="UP000824596">
    <property type="component" value="Unassembled WGS sequence"/>
</dbReference>
<dbReference type="InterPro" id="IPR012816">
    <property type="entry name" value="NADAR"/>
</dbReference>
<sequence length="172" mass="20100">MTDPTKAHEPVYFWKDLDGETGWLCQWYYHPFRDDEVPERLYYTAEHYMMYQKAKLFGDDKTAAEILQTKPPGKAKALGRKVPNFNQATWEAKREDIVRKGNLLKFSTPPPPRMLLRTGDRELVKASPFDRVWGVGFRPEEAPANRGQWELNLLGKALTDVRAALWEQEEMR</sequence>
<dbReference type="GeneID" id="68355406"/>
<dbReference type="EMBL" id="JAIZPD010000006">
    <property type="protein sequence ID" value="KAH0962175.1"/>
    <property type="molecule type" value="Genomic_DNA"/>
</dbReference>
<organism evidence="2 3">
    <name type="scientific">Hirsutella rhossiliensis</name>
    <dbReference type="NCBI Taxonomy" id="111463"/>
    <lineage>
        <taxon>Eukaryota</taxon>
        <taxon>Fungi</taxon>
        <taxon>Dikarya</taxon>
        <taxon>Ascomycota</taxon>
        <taxon>Pezizomycotina</taxon>
        <taxon>Sordariomycetes</taxon>
        <taxon>Hypocreomycetidae</taxon>
        <taxon>Hypocreales</taxon>
        <taxon>Ophiocordycipitaceae</taxon>
        <taxon>Hirsutella</taxon>
    </lineage>
</organism>
<keyword evidence="3" id="KW-1185">Reference proteome</keyword>
<dbReference type="NCBIfam" id="TIGR02464">
    <property type="entry name" value="ribofla_fusion"/>
    <property type="match status" value="1"/>
</dbReference>
<gene>
    <name evidence="2" type="ORF">HRG_06277</name>
</gene>
<dbReference type="RefSeq" id="XP_044719688.1">
    <property type="nucleotide sequence ID" value="XM_044864748.1"/>
</dbReference>